<protein>
    <recommendedName>
        <fullName evidence="2">XAC0095-like domain-containing protein</fullName>
    </recommendedName>
</protein>
<accession>A0ABU1Y2J3</accession>
<dbReference type="Proteomes" id="UP001256588">
    <property type="component" value="Unassembled WGS sequence"/>
</dbReference>
<comment type="caution">
    <text evidence="3">The sequence shown here is derived from an EMBL/GenBank/DDBJ whole genome shotgun (WGS) entry which is preliminary data.</text>
</comment>
<keyword evidence="4" id="KW-1185">Reference proteome</keyword>
<evidence type="ECO:0000313" key="3">
    <source>
        <dbReference type="EMBL" id="MDR7194571.1"/>
    </source>
</evidence>
<feature type="region of interest" description="Disordered" evidence="1">
    <location>
        <begin position="73"/>
        <end position="95"/>
    </location>
</feature>
<reference evidence="3 4" key="1">
    <citation type="submission" date="2023-07" db="EMBL/GenBank/DDBJ databases">
        <title>Sorghum-associated microbial communities from plants grown in Nebraska, USA.</title>
        <authorList>
            <person name="Schachtman D."/>
        </authorList>
    </citation>
    <scope>NUCLEOTIDE SEQUENCE [LARGE SCALE GENOMIC DNA]</scope>
    <source>
        <strain evidence="3 4">4099</strain>
    </source>
</reference>
<evidence type="ECO:0000259" key="2">
    <source>
        <dbReference type="Pfam" id="PF26642"/>
    </source>
</evidence>
<name>A0ABU1Y2J3_9GAMM</name>
<dbReference type="EMBL" id="JAVDWO010000016">
    <property type="protein sequence ID" value="MDR7194571.1"/>
    <property type="molecule type" value="Genomic_DNA"/>
</dbReference>
<dbReference type="Pfam" id="PF26642">
    <property type="entry name" value="XAC0095_dom"/>
    <property type="match status" value="1"/>
</dbReference>
<feature type="domain" description="XAC0095-like" evidence="2">
    <location>
        <begin position="1"/>
        <end position="66"/>
    </location>
</feature>
<evidence type="ECO:0000313" key="4">
    <source>
        <dbReference type="Proteomes" id="UP001256588"/>
    </source>
</evidence>
<proteinExistence type="predicted"/>
<feature type="compositionally biased region" description="Acidic residues" evidence="1">
    <location>
        <begin position="81"/>
        <end position="95"/>
    </location>
</feature>
<organism evidence="3 4">
    <name type="scientific">Luteimonas terrae</name>
    <dbReference type="NCBI Taxonomy" id="1530191"/>
    <lineage>
        <taxon>Bacteria</taxon>
        <taxon>Pseudomonadati</taxon>
        <taxon>Pseudomonadota</taxon>
        <taxon>Gammaproteobacteria</taxon>
        <taxon>Lysobacterales</taxon>
        <taxon>Lysobacteraceae</taxon>
        <taxon>Luteimonas</taxon>
    </lineage>
</organism>
<dbReference type="InterPro" id="IPR058099">
    <property type="entry name" value="T3SS_XAC0095_dom"/>
</dbReference>
<evidence type="ECO:0000256" key="1">
    <source>
        <dbReference type="SAM" id="MobiDB-lite"/>
    </source>
</evidence>
<dbReference type="RefSeq" id="WP_310238042.1">
    <property type="nucleotide sequence ID" value="NZ_JAVDWO010000016.1"/>
</dbReference>
<sequence>MGYFLPEDSQFRLKKLREHMDFLSRVAQPRTANEDDEYIPDIRAGEVAVCLELLGEQVELVLDEVTFPAMRKARKARSAAEDTEGDDDDAEEDGTEADDAIGVHAADADADRPTLRFGVTLDQIDALNRLLELISAHGDVVSAGEMADYATQTMPVVGHAIFDHAAEVREILLKVEDQTLDQSSARNRVREAPAVYGVAPARLHLQRVCASKHARFH</sequence>
<gene>
    <name evidence="3" type="ORF">J2W68_003319</name>
</gene>
<dbReference type="NCBIfam" id="NF047335">
    <property type="entry name" value="T3SS_XAC0095"/>
    <property type="match status" value="1"/>
</dbReference>